<evidence type="ECO:0000256" key="1">
    <source>
        <dbReference type="ARBA" id="ARBA00000085"/>
    </source>
</evidence>
<dbReference type="InterPro" id="IPR003594">
    <property type="entry name" value="HATPase_dom"/>
</dbReference>
<dbReference type="SUPFAM" id="SSF55874">
    <property type="entry name" value="ATPase domain of HSP90 chaperone/DNA topoisomerase II/histidine kinase"/>
    <property type="match status" value="1"/>
</dbReference>
<keyword evidence="4" id="KW-0808">Transferase</keyword>
<dbReference type="Proteomes" id="UP000323142">
    <property type="component" value="Unassembled WGS sequence"/>
</dbReference>
<dbReference type="InterPro" id="IPR003661">
    <property type="entry name" value="HisK_dim/P_dom"/>
</dbReference>
<dbReference type="SUPFAM" id="SSF47384">
    <property type="entry name" value="Homodimeric domain of signal transducing histidine kinase"/>
    <property type="match status" value="1"/>
</dbReference>
<dbReference type="Pfam" id="PF00512">
    <property type="entry name" value="HisKA"/>
    <property type="match status" value="1"/>
</dbReference>
<dbReference type="EC" id="2.7.13.3" evidence="2"/>
<evidence type="ECO:0000256" key="5">
    <source>
        <dbReference type="ARBA" id="ARBA00022777"/>
    </source>
</evidence>
<evidence type="ECO:0000256" key="4">
    <source>
        <dbReference type="ARBA" id="ARBA00022679"/>
    </source>
</evidence>
<dbReference type="InterPro" id="IPR036097">
    <property type="entry name" value="HisK_dim/P_sf"/>
</dbReference>
<dbReference type="CDD" id="cd00082">
    <property type="entry name" value="HisKA"/>
    <property type="match status" value="1"/>
</dbReference>
<evidence type="ECO:0000313" key="9">
    <source>
        <dbReference type="Proteomes" id="UP000323142"/>
    </source>
</evidence>
<dbReference type="InterPro" id="IPR005467">
    <property type="entry name" value="His_kinase_dom"/>
</dbReference>
<dbReference type="GO" id="GO:0007234">
    <property type="term" value="P:osmosensory signaling via phosphorelay pathway"/>
    <property type="evidence" value="ECO:0007669"/>
    <property type="project" value="TreeGrafter"/>
</dbReference>
<dbReference type="GO" id="GO:0000155">
    <property type="term" value="F:phosphorelay sensor kinase activity"/>
    <property type="evidence" value="ECO:0007669"/>
    <property type="project" value="InterPro"/>
</dbReference>
<dbReference type="CDD" id="cd19410">
    <property type="entry name" value="HK9-like_sensor"/>
    <property type="match status" value="1"/>
</dbReference>
<keyword evidence="5" id="KW-0418">Kinase</keyword>
<keyword evidence="9" id="KW-1185">Reference proteome</keyword>
<dbReference type="GO" id="GO:0030295">
    <property type="term" value="F:protein kinase activator activity"/>
    <property type="evidence" value="ECO:0007669"/>
    <property type="project" value="TreeGrafter"/>
</dbReference>
<comment type="caution">
    <text evidence="8">The sequence shown here is derived from an EMBL/GenBank/DDBJ whole genome shotgun (WGS) entry which is preliminary data.</text>
</comment>
<evidence type="ECO:0000256" key="3">
    <source>
        <dbReference type="ARBA" id="ARBA00022553"/>
    </source>
</evidence>
<dbReference type="InterPro" id="IPR050351">
    <property type="entry name" value="BphY/WalK/GraS-like"/>
</dbReference>
<dbReference type="Pfam" id="PF02518">
    <property type="entry name" value="HATPase_c"/>
    <property type="match status" value="1"/>
</dbReference>
<dbReference type="SMART" id="SM00388">
    <property type="entry name" value="HisKA"/>
    <property type="match status" value="1"/>
</dbReference>
<dbReference type="Gene3D" id="1.10.287.130">
    <property type="match status" value="1"/>
</dbReference>
<reference evidence="8 9" key="2">
    <citation type="submission" date="2019-09" db="EMBL/GenBank/DDBJ databases">
        <authorList>
            <person name="Jin C."/>
        </authorList>
    </citation>
    <scope>NUCLEOTIDE SEQUENCE [LARGE SCALE GENOMIC DNA]</scope>
    <source>
        <strain evidence="8 9">BN140002</strain>
    </source>
</reference>
<dbReference type="OrthoDB" id="9809766at2"/>
<dbReference type="InterPro" id="IPR007891">
    <property type="entry name" value="CHASE3"/>
</dbReference>
<evidence type="ECO:0000313" key="8">
    <source>
        <dbReference type="EMBL" id="KAA2235994.1"/>
    </source>
</evidence>
<dbReference type="InterPro" id="IPR036890">
    <property type="entry name" value="HATPase_C_sf"/>
</dbReference>
<dbReference type="PANTHER" id="PTHR42878:SF15">
    <property type="entry name" value="BACTERIOPHYTOCHROME"/>
    <property type="match status" value="1"/>
</dbReference>
<dbReference type="Gene3D" id="3.30.565.10">
    <property type="entry name" value="Histidine kinase-like ATPase, C-terminal domain"/>
    <property type="match status" value="1"/>
</dbReference>
<dbReference type="PROSITE" id="PS50109">
    <property type="entry name" value="HIS_KIN"/>
    <property type="match status" value="1"/>
</dbReference>
<comment type="catalytic activity">
    <reaction evidence="1">
        <text>ATP + protein L-histidine = ADP + protein N-phospho-L-histidine.</text>
        <dbReference type="EC" id="2.7.13.3"/>
    </reaction>
</comment>
<organism evidence="8 9">
    <name type="scientific">Salinarimonas soli</name>
    <dbReference type="NCBI Taxonomy" id="1638099"/>
    <lineage>
        <taxon>Bacteria</taxon>
        <taxon>Pseudomonadati</taxon>
        <taxon>Pseudomonadota</taxon>
        <taxon>Alphaproteobacteria</taxon>
        <taxon>Hyphomicrobiales</taxon>
        <taxon>Salinarimonadaceae</taxon>
        <taxon>Salinarimonas</taxon>
    </lineage>
</organism>
<dbReference type="EMBL" id="VUOA01000030">
    <property type="protein sequence ID" value="KAA2235994.1"/>
    <property type="molecule type" value="Genomic_DNA"/>
</dbReference>
<keyword evidence="3" id="KW-0597">Phosphoprotein</keyword>
<dbReference type="Pfam" id="PF05227">
    <property type="entry name" value="CHASE3"/>
    <property type="match status" value="1"/>
</dbReference>
<feature type="transmembrane region" description="Helical" evidence="6">
    <location>
        <begin position="145"/>
        <end position="165"/>
    </location>
</feature>
<reference evidence="8 9" key="1">
    <citation type="submission" date="2019-09" db="EMBL/GenBank/DDBJ databases">
        <title>Salinarimonas rosea gen. nov., sp. nov., a new member of the a-2 subgroup of the Proteobacteria.</title>
        <authorList>
            <person name="Liu J."/>
        </authorList>
    </citation>
    <scope>NUCLEOTIDE SEQUENCE [LARGE SCALE GENOMIC DNA]</scope>
    <source>
        <strain evidence="8 9">BN140002</strain>
    </source>
</reference>
<dbReference type="SMART" id="SM00387">
    <property type="entry name" value="HATPase_c"/>
    <property type="match status" value="1"/>
</dbReference>
<feature type="domain" description="Histidine kinase" evidence="7">
    <location>
        <begin position="208"/>
        <end position="423"/>
    </location>
</feature>
<dbReference type="AlphaFoldDB" id="A0A5B2VAI2"/>
<dbReference type="PANTHER" id="PTHR42878">
    <property type="entry name" value="TWO-COMPONENT HISTIDINE KINASE"/>
    <property type="match status" value="1"/>
</dbReference>
<dbReference type="PRINTS" id="PR00344">
    <property type="entry name" value="BCTRLSENSOR"/>
</dbReference>
<keyword evidence="6" id="KW-0812">Transmembrane</keyword>
<keyword evidence="6" id="KW-1133">Transmembrane helix</keyword>
<dbReference type="GO" id="GO:0000156">
    <property type="term" value="F:phosphorelay response regulator activity"/>
    <property type="evidence" value="ECO:0007669"/>
    <property type="project" value="TreeGrafter"/>
</dbReference>
<accession>A0A5B2VAI2</accession>
<proteinExistence type="predicted"/>
<evidence type="ECO:0000256" key="2">
    <source>
        <dbReference type="ARBA" id="ARBA00012438"/>
    </source>
</evidence>
<sequence>MLAFETNTVLRHIAQVRAEVTAAETGQRGYILTGERRYLAPYEEAVTRVWSTLTDLDTLVRAPDQRQRLAEMRPLIEAKFGELARTVELRGQSFDAALRVVRTDEGQRLMEEIATRVQAFEQSERARLVARTGALESRATWATRYAGLTVLLALGSAVIAALWFARQKTHAKLFAAERGFRRDLEHQVEERTLQLTEANRELDAYAYTISHDLRAPLRAMHGYADALSEDYGSLLPKEGQRFTQRIGAAASQMEELIQDILSYSRLAREEVRLRPVSLESVVDGVLARSAERLAEAGAEVHVERPLAEVTAHAAILGQAVENLILNAIKFTASGAKPKVRIRAERHGSMVRLHVEDNGIGIDLEHQERIFRPFERLHGAETYPGTGIGLAIVRRSLDRMGGRSGVNSTPGQGSSFWIELGRAGEE</sequence>
<name>A0A5B2VAI2_9HYPH</name>
<dbReference type="InterPro" id="IPR004358">
    <property type="entry name" value="Sig_transdc_His_kin-like_C"/>
</dbReference>
<evidence type="ECO:0000259" key="7">
    <source>
        <dbReference type="PROSITE" id="PS50109"/>
    </source>
</evidence>
<gene>
    <name evidence="8" type="ORF">F0L46_17175</name>
</gene>
<evidence type="ECO:0000256" key="6">
    <source>
        <dbReference type="SAM" id="Phobius"/>
    </source>
</evidence>
<protein>
    <recommendedName>
        <fullName evidence="2">histidine kinase</fullName>
        <ecNumber evidence="2">2.7.13.3</ecNumber>
    </recommendedName>
</protein>
<keyword evidence="6" id="KW-0472">Membrane</keyword>